<comment type="caution">
    <text evidence="1">The sequence shown here is derived from an EMBL/GenBank/DDBJ whole genome shotgun (WGS) entry which is preliminary data.</text>
</comment>
<dbReference type="Proteomes" id="UP000663843">
    <property type="component" value="Unassembled WGS sequence"/>
</dbReference>
<name>A0A8H3CV59_9AGAM</name>
<evidence type="ECO:0000313" key="1">
    <source>
        <dbReference type="EMBL" id="CAE6497406.1"/>
    </source>
</evidence>
<dbReference type="Pfam" id="PF07957">
    <property type="entry name" value="DUF3294"/>
    <property type="match status" value="1"/>
</dbReference>
<gene>
    <name evidence="1" type="ORF">RDB_LOCUS135888</name>
</gene>
<proteinExistence type="predicted"/>
<protein>
    <submittedName>
        <fullName evidence="1">Uncharacterized protein</fullName>
    </submittedName>
</protein>
<sequence length="153" mass="17111">MAESLLADPKVVQMIMEIHAYLQPHIAANNQRFDRFCANINRQLEETTQKLAQQLTESTQDMLDFEKQAFWGERADLSRSLNATACQSTAGLAPLPLPNGGYPAKGEFPETLGEFMSLERPGLTALLELYKLPPQDQVIDARNTLASYFNIPL</sequence>
<accession>A0A8H3CV59</accession>
<dbReference type="EMBL" id="CAJMWT010004855">
    <property type="protein sequence ID" value="CAE6497406.1"/>
    <property type="molecule type" value="Genomic_DNA"/>
</dbReference>
<dbReference type="InterPro" id="IPR012917">
    <property type="entry name" value="DUF3294"/>
</dbReference>
<evidence type="ECO:0000313" key="2">
    <source>
        <dbReference type="Proteomes" id="UP000663843"/>
    </source>
</evidence>
<dbReference type="AlphaFoldDB" id="A0A8H3CV59"/>
<organism evidence="1 2">
    <name type="scientific">Rhizoctonia solani</name>
    <dbReference type="NCBI Taxonomy" id="456999"/>
    <lineage>
        <taxon>Eukaryota</taxon>
        <taxon>Fungi</taxon>
        <taxon>Dikarya</taxon>
        <taxon>Basidiomycota</taxon>
        <taxon>Agaricomycotina</taxon>
        <taxon>Agaricomycetes</taxon>
        <taxon>Cantharellales</taxon>
        <taxon>Ceratobasidiaceae</taxon>
        <taxon>Rhizoctonia</taxon>
    </lineage>
</organism>
<reference evidence="1" key="1">
    <citation type="submission" date="2021-01" db="EMBL/GenBank/DDBJ databases">
        <authorList>
            <person name="Kaushik A."/>
        </authorList>
    </citation>
    <scope>NUCLEOTIDE SEQUENCE</scope>
    <source>
        <strain evidence="1">AG2-2IIIB</strain>
    </source>
</reference>